<evidence type="ECO:0000313" key="4">
    <source>
        <dbReference type="Proteomes" id="UP001597463"/>
    </source>
</evidence>
<feature type="signal peptide" evidence="2">
    <location>
        <begin position="1"/>
        <end position="29"/>
    </location>
</feature>
<comment type="similarity">
    <text evidence="1">Belongs to the UPF0065 (bug) family.</text>
</comment>
<evidence type="ECO:0000256" key="1">
    <source>
        <dbReference type="ARBA" id="ARBA00006987"/>
    </source>
</evidence>
<dbReference type="InterPro" id="IPR005064">
    <property type="entry name" value="BUG"/>
</dbReference>
<keyword evidence="4" id="KW-1185">Reference proteome</keyword>
<dbReference type="CDD" id="cd07012">
    <property type="entry name" value="PBP2_Bug_TTT"/>
    <property type="match status" value="1"/>
</dbReference>
<reference evidence="4" key="1">
    <citation type="journal article" date="2019" name="Int. J. Syst. Evol. Microbiol.">
        <title>The Global Catalogue of Microorganisms (GCM) 10K type strain sequencing project: providing services to taxonomists for standard genome sequencing and annotation.</title>
        <authorList>
            <consortium name="The Broad Institute Genomics Platform"/>
            <consortium name="The Broad Institute Genome Sequencing Center for Infectious Disease"/>
            <person name="Wu L."/>
            <person name="Ma J."/>
        </authorList>
    </citation>
    <scope>NUCLEOTIDE SEQUENCE [LARGE SCALE GENOMIC DNA]</scope>
    <source>
        <strain evidence="4">TISTR 1906</strain>
    </source>
</reference>
<dbReference type="PANTHER" id="PTHR42928:SF5">
    <property type="entry name" value="BLR1237 PROTEIN"/>
    <property type="match status" value="1"/>
</dbReference>
<organism evidence="3 4">
    <name type="scientific">Comamonas terrae</name>
    <dbReference type="NCBI Taxonomy" id="673548"/>
    <lineage>
        <taxon>Bacteria</taxon>
        <taxon>Pseudomonadati</taxon>
        <taxon>Pseudomonadota</taxon>
        <taxon>Betaproteobacteria</taxon>
        <taxon>Burkholderiales</taxon>
        <taxon>Comamonadaceae</taxon>
        <taxon>Comamonas</taxon>
    </lineage>
</organism>
<gene>
    <name evidence="3" type="ORF">ACFSW6_11155</name>
</gene>
<dbReference type="Gene3D" id="3.40.190.10">
    <property type="entry name" value="Periplasmic binding protein-like II"/>
    <property type="match status" value="1"/>
</dbReference>
<dbReference type="PIRSF" id="PIRSF017082">
    <property type="entry name" value="YflP"/>
    <property type="match status" value="1"/>
</dbReference>
<keyword evidence="2" id="KW-0732">Signal</keyword>
<dbReference type="InterPro" id="IPR006311">
    <property type="entry name" value="TAT_signal"/>
</dbReference>
<sequence>MKNTKRLQRRAALAAAAGLGWLAATGAVAQTAGYPAKTVRMLVGFPAGTGPDVVARLLAQKLSETWGGVGVVVDNKPGAAGLIAASEAARAPADGYTIMLAETGQLSIAPSTYRKLSYDPGKDFVPVSQVVSSDFVLLVNPDKVKARNVQDFVAWTQQQKGLFMATFGAGTPGHFGAFMFGDAVGMRPEVVHYKNTSDALGGIFSGDVQGVFASAGMAVPQVRAGKLAALGSTGAVRVEQLPQVPTMKEQGFGNLEFGSWFGIVAPARTSPEVVARLNADILKVLQSPDGRAKLQDAGFRVTGTSPAQFADIIAADTAKWGKAVAATGFKAD</sequence>
<proteinExistence type="inferred from homology"/>
<dbReference type="InterPro" id="IPR042100">
    <property type="entry name" value="Bug_dom1"/>
</dbReference>
<evidence type="ECO:0000256" key="2">
    <source>
        <dbReference type="SAM" id="SignalP"/>
    </source>
</evidence>
<protein>
    <submittedName>
        <fullName evidence="3">Bug family tripartite tricarboxylate transporter substrate binding protein</fullName>
    </submittedName>
</protein>
<dbReference type="Pfam" id="PF03401">
    <property type="entry name" value="TctC"/>
    <property type="match status" value="1"/>
</dbReference>
<feature type="chain" id="PRO_5045773102" evidence="2">
    <location>
        <begin position="30"/>
        <end position="332"/>
    </location>
</feature>
<accession>A0ABW5ULZ2</accession>
<dbReference type="SUPFAM" id="SSF53850">
    <property type="entry name" value="Periplasmic binding protein-like II"/>
    <property type="match status" value="1"/>
</dbReference>
<dbReference type="PROSITE" id="PS51318">
    <property type="entry name" value="TAT"/>
    <property type="match status" value="1"/>
</dbReference>
<dbReference type="Proteomes" id="UP001597463">
    <property type="component" value="Unassembled WGS sequence"/>
</dbReference>
<dbReference type="RefSeq" id="WP_066482844.1">
    <property type="nucleotide sequence ID" value="NZ_BCNT01000019.1"/>
</dbReference>
<dbReference type="PANTHER" id="PTHR42928">
    <property type="entry name" value="TRICARBOXYLATE-BINDING PROTEIN"/>
    <property type="match status" value="1"/>
</dbReference>
<dbReference type="Gene3D" id="3.40.190.150">
    <property type="entry name" value="Bordetella uptake gene, domain 1"/>
    <property type="match status" value="1"/>
</dbReference>
<comment type="caution">
    <text evidence="3">The sequence shown here is derived from an EMBL/GenBank/DDBJ whole genome shotgun (WGS) entry which is preliminary data.</text>
</comment>
<name>A0ABW5ULZ2_9BURK</name>
<evidence type="ECO:0000313" key="3">
    <source>
        <dbReference type="EMBL" id="MFD2754646.1"/>
    </source>
</evidence>
<dbReference type="EMBL" id="JBHUMV010000004">
    <property type="protein sequence ID" value="MFD2754646.1"/>
    <property type="molecule type" value="Genomic_DNA"/>
</dbReference>